<dbReference type="EMBL" id="CADIJO010000003">
    <property type="protein sequence ID" value="CAB3674167.1"/>
    <property type="molecule type" value="Genomic_DNA"/>
</dbReference>
<protein>
    <submittedName>
        <fullName evidence="3">Molybdenum cofactor guanylyltransferase</fullName>
        <ecNumber evidence="3">2.7.7.77</ecNumber>
    </submittedName>
</protein>
<sequence>MTPPIAATILAAGQGSRLGGRPKTALLVDGASLLERLAAALRANGIASVSVVIGPYADILLPLAARGAIHPLAHPERNSSLIDSQRLALAAHAQARPDHDLMLLVGDLPLLDSHAVQALVRHWHARPPGIDILQPVVEGVRGHPVILSAHSAATANGLPPELGIRDWMQQQRDRVAPFPSDQRAYVTDLDTPEDVDALRHTLHPLTVAWPASIQA</sequence>
<evidence type="ECO:0000313" key="4">
    <source>
        <dbReference type="Proteomes" id="UP000494111"/>
    </source>
</evidence>
<dbReference type="InterPro" id="IPR025877">
    <property type="entry name" value="MobA-like_NTP_Trfase"/>
</dbReference>
<keyword evidence="1" id="KW-0460">Magnesium</keyword>
<proteinExistence type="predicted"/>
<keyword evidence="3" id="KW-0548">Nucleotidyltransferase</keyword>
<evidence type="ECO:0000313" key="3">
    <source>
        <dbReference type="EMBL" id="CAB3674167.1"/>
    </source>
</evidence>
<dbReference type="PANTHER" id="PTHR43777:SF1">
    <property type="entry name" value="MOLYBDENUM COFACTOR CYTIDYLYLTRANSFERASE"/>
    <property type="match status" value="1"/>
</dbReference>
<evidence type="ECO:0000259" key="2">
    <source>
        <dbReference type="Pfam" id="PF12804"/>
    </source>
</evidence>
<accession>A0A6S7A3X6</accession>
<gene>
    <name evidence="3" type="primary">mobA_1</name>
    <name evidence="3" type="ORF">LMG3458_01259</name>
</gene>
<dbReference type="GO" id="GO:0061603">
    <property type="term" value="F:molybdenum cofactor guanylyltransferase activity"/>
    <property type="evidence" value="ECO:0007669"/>
    <property type="project" value="UniProtKB-EC"/>
</dbReference>
<dbReference type="Proteomes" id="UP000494111">
    <property type="component" value="Unassembled WGS sequence"/>
</dbReference>
<keyword evidence="3" id="KW-0808">Transferase</keyword>
<dbReference type="SUPFAM" id="SSF53448">
    <property type="entry name" value="Nucleotide-diphospho-sugar transferases"/>
    <property type="match status" value="1"/>
</dbReference>
<dbReference type="PANTHER" id="PTHR43777">
    <property type="entry name" value="MOLYBDENUM COFACTOR CYTIDYLYLTRANSFERASE"/>
    <property type="match status" value="1"/>
</dbReference>
<dbReference type="Gene3D" id="3.90.550.10">
    <property type="entry name" value="Spore Coat Polysaccharide Biosynthesis Protein SpsA, Chain A"/>
    <property type="match status" value="1"/>
</dbReference>
<reference evidence="3 4" key="1">
    <citation type="submission" date="2020-04" db="EMBL/GenBank/DDBJ databases">
        <authorList>
            <person name="De Canck E."/>
        </authorList>
    </citation>
    <scope>NUCLEOTIDE SEQUENCE [LARGE SCALE GENOMIC DNA]</scope>
    <source>
        <strain evidence="3 4">LMG 3458</strain>
    </source>
</reference>
<dbReference type="RefSeq" id="WP_175191606.1">
    <property type="nucleotide sequence ID" value="NZ_CADIJO010000003.1"/>
</dbReference>
<organism evidence="3 4">
    <name type="scientific">Achromobacter deleyi</name>
    <dbReference type="NCBI Taxonomy" id="1353891"/>
    <lineage>
        <taxon>Bacteria</taxon>
        <taxon>Pseudomonadati</taxon>
        <taxon>Pseudomonadota</taxon>
        <taxon>Betaproteobacteria</taxon>
        <taxon>Burkholderiales</taxon>
        <taxon>Alcaligenaceae</taxon>
        <taxon>Achromobacter</taxon>
    </lineage>
</organism>
<feature type="domain" description="MobA-like NTP transferase" evidence="2">
    <location>
        <begin position="7"/>
        <end position="173"/>
    </location>
</feature>
<dbReference type="Pfam" id="PF12804">
    <property type="entry name" value="NTP_transf_3"/>
    <property type="match status" value="1"/>
</dbReference>
<evidence type="ECO:0000256" key="1">
    <source>
        <dbReference type="ARBA" id="ARBA00022842"/>
    </source>
</evidence>
<name>A0A6S7A3X6_9BURK</name>
<dbReference type="AlphaFoldDB" id="A0A6S7A3X6"/>
<dbReference type="InterPro" id="IPR029044">
    <property type="entry name" value="Nucleotide-diphossugar_trans"/>
</dbReference>
<dbReference type="EC" id="2.7.7.77" evidence="3"/>